<evidence type="ECO:0000313" key="3">
    <source>
        <dbReference type="Proteomes" id="UP000536624"/>
    </source>
</evidence>
<dbReference type="Gene3D" id="3.90.230.10">
    <property type="entry name" value="Creatinase/methionine aminopeptidase superfamily"/>
    <property type="match status" value="1"/>
</dbReference>
<dbReference type="CDD" id="cd01066">
    <property type="entry name" value="APP_MetAP"/>
    <property type="match status" value="1"/>
</dbReference>
<dbReference type="PANTHER" id="PTHR46112">
    <property type="entry name" value="AMINOPEPTIDASE"/>
    <property type="match status" value="1"/>
</dbReference>
<protein>
    <submittedName>
        <fullName evidence="2">Peptidase M24</fullName>
    </submittedName>
</protein>
<evidence type="ECO:0000313" key="2">
    <source>
        <dbReference type="EMBL" id="NIY64121.1"/>
    </source>
</evidence>
<name>A0A7X5X283_STRMQ</name>
<dbReference type="InterPro" id="IPR000994">
    <property type="entry name" value="Pept_M24"/>
</dbReference>
<organism evidence="2 3">
    <name type="scientific">Streptomyces malaysiensis</name>
    <dbReference type="NCBI Taxonomy" id="92644"/>
    <lineage>
        <taxon>Bacteria</taxon>
        <taxon>Bacillati</taxon>
        <taxon>Actinomycetota</taxon>
        <taxon>Actinomycetes</taxon>
        <taxon>Kitasatosporales</taxon>
        <taxon>Streptomycetaceae</taxon>
        <taxon>Streptomyces</taxon>
        <taxon>Streptomyces violaceusniger group</taxon>
    </lineage>
</organism>
<dbReference type="AlphaFoldDB" id="A0A7X5X283"/>
<dbReference type="InterPro" id="IPR036005">
    <property type="entry name" value="Creatinase/aminopeptidase-like"/>
</dbReference>
<reference evidence="2 3" key="1">
    <citation type="submission" date="2020-02" db="EMBL/GenBank/DDBJ databases">
        <title>Streptomyces malaysiensis DSM14702 (JHCC583434, PFL_A843) Genome sequencing and assembly.</title>
        <authorList>
            <person name="Samborskyy M."/>
        </authorList>
    </citation>
    <scope>NUCLEOTIDE SEQUENCE [LARGE SCALE GENOMIC DNA]</scope>
    <source>
        <strain evidence="2 3">DSM 14702</strain>
    </source>
</reference>
<dbReference type="PANTHER" id="PTHR46112:SF3">
    <property type="entry name" value="AMINOPEPTIDASE YPDF"/>
    <property type="match status" value="1"/>
</dbReference>
<dbReference type="SUPFAM" id="SSF55920">
    <property type="entry name" value="Creatinase/aminopeptidase"/>
    <property type="match status" value="1"/>
</dbReference>
<dbReference type="EMBL" id="JAALLH010000001">
    <property type="protein sequence ID" value="NIY64121.1"/>
    <property type="molecule type" value="Genomic_DNA"/>
</dbReference>
<dbReference type="InterPro" id="IPR050659">
    <property type="entry name" value="Peptidase_M24B"/>
</dbReference>
<feature type="domain" description="Peptidase M24" evidence="1">
    <location>
        <begin position="5"/>
        <end position="170"/>
    </location>
</feature>
<evidence type="ECO:0000259" key="1">
    <source>
        <dbReference type="Pfam" id="PF00557"/>
    </source>
</evidence>
<gene>
    <name evidence="2" type="ORF">SMALB_2075</name>
</gene>
<proteinExistence type="predicted"/>
<comment type="caution">
    <text evidence="2">The sequence shown here is derived from an EMBL/GenBank/DDBJ whole genome shotgun (WGS) entry which is preliminary data.</text>
</comment>
<accession>A0A7X5X283</accession>
<dbReference type="Proteomes" id="UP000536624">
    <property type="component" value="Unassembled WGS sequence"/>
</dbReference>
<sequence>MASRVTDALMREGAQELTHSIFGGGCRAGQWHPWPGTATLENGMLIRTDWGVRINGYCSDIARTAVVGTATREQRTRFDRISAVHDIVVEAARPGVVARELVELARREYERHGEEFRWSIVGHGIGLVLHEEPQLTIEYDEPLVEGMTLEIELGWVDPTQGFHIEDFVHVGRDATVNLTTPPGTRALIESGR</sequence>
<dbReference type="Pfam" id="PF00557">
    <property type="entry name" value="Peptidase_M24"/>
    <property type="match status" value="1"/>
</dbReference>